<evidence type="ECO:0008006" key="3">
    <source>
        <dbReference type="Google" id="ProtNLM"/>
    </source>
</evidence>
<feature type="non-terminal residue" evidence="1">
    <location>
        <position position="1"/>
    </location>
</feature>
<name>A0A2M7M524_9BACT</name>
<organism evidence="1 2">
    <name type="scientific">bacterium (Candidatus Ratteibacteria) CG_4_10_14_3_um_filter_41_18</name>
    <dbReference type="NCBI Taxonomy" id="2014287"/>
    <lineage>
        <taxon>Bacteria</taxon>
        <taxon>Candidatus Ratteibacteria</taxon>
    </lineage>
</organism>
<sequence length="105" mass="12382">RRDDFLVEVVDECDDICEVCPYQLDGVCQKGKRSAKRTRVMDQKLLKILGLKKGRKISSQNLFSRIKEKLNFSLLIKVCGECGWREVCIYYLKLRNRWRKKVGLI</sequence>
<reference evidence="2" key="1">
    <citation type="submission" date="2017-09" db="EMBL/GenBank/DDBJ databases">
        <title>Depth-based differentiation of microbial function through sediment-hosted aquifers and enrichment of novel symbionts in the deep terrestrial subsurface.</title>
        <authorList>
            <person name="Probst A.J."/>
            <person name="Ladd B."/>
            <person name="Jarett J.K."/>
            <person name="Geller-Mcgrath D.E."/>
            <person name="Sieber C.M.K."/>
            <person name="Emerson J.B."/>
            <person name="Anantharaman K."/>
            <person name="Thomas B.C."/>
            <person name="Malmstrom R."/>
            <person name="Stieglmeier M."/>
            <person name="Klingl A."/>
            <person name="Woyke T."/>
            <person name="Ryan C.M."/>
            <person name="Banfield J.F."/>
        </authorList>
    </citation>
    <scope>NUCLEOTIDE SEQUENCE [LARGE SCALE GENOMIC DNA]</scope>
</reference>
<protein>
    <recommendedName>
        <fullName evidence="3">DUF1284 domain-containing protein</fullName>
    </recommendedName>
</protein>
<accession>A0A2M7M524</accession>
<evidence type="ECO:0000313" key="2">
    <source>
        <dbReference type="Proteomes" id="UP000229703"/>
    </source>
</evidence>
<comment type="caution">
    <text evidence="1">The sequence shown here is derived from an EMBL/GenBank/DDBJ whole genome shotgun (WGS) entry which is preliminary data.</text>
</comment>
<dbReference type="InterPro" id="IPR009702">
    <property type="entry name" value="DUF1284"/>
</dbReference>
<evidence type="ECO:0000313" key="1">
    <source>
        <dbReference type="EMBL" id="PIX77804.1"/>
    </source>
</evidence>
<dbReference type="EMBL" id="PFJK01000032">
    <property type="protein sequence ID" value="PIX77804.1"/>
    <property type="molecule type" value="Genomic_DNA"/>
</dbReference>
<dbReference type="Pfam" id="PF06935">
    <property type="entry name" value="DUF1284"/>
    <property type="match status" value="1"/>
</dbReference>
<dbReference type="Proteomes" id="UP000229703">
    <property type="component" value="Unassembled WGS sequence"/>
</dbReference>
<proteinExistence type="predicted"/>
<dbReference type="AlphaFoldDB" id="A0A2M7M524"/>
<gene>
    <name evidence="1" type="ORF">COZ37_00760</name>
</gene>